<evidence type="ECO:0000313" key="3">
    <source>
        <dbReference type="EMBL" id="HIR87728.1"/>
    </source>
</evidence>
<evidence type="ECO:0008006" key="5">
    <source>
        <dbReference type="Google" id="ProtNLM"/>
    </source>
</evidence>
<dbReference type="InterPro" id="IPR013489">
    <property type="entry name" value="CRISPR-assoc_prot_Csm6"/>
</dbReference>
<gene>
    <name evidence="3" type="ORF">IAC96_02135</name>
</gene>
<dbReference type="Pfam" id="PF22208">
    <property type="entry name" value="Cas_Csm6_CARF"/>
    <property type="match status" value="1"/>
</dbReference>
<evidence type="ECO:0000313" key="4">
    <source>
        <dbReference type="Proteomes" id="UP000824201"/>
    </source>
</evidence>
<comment type="caution">
    <text evidence="3">The sequence shown here is derived from an EMBL/GenBank/DDBJ whole genome shotgun (WGS) entry which is preliminary data.</text>
</comment>
<feature type="domain" description="Csm6 HEPN" evidence="1">
    <location>
        <begin position="253"/>
        <end position="442"/>
    </location>
</feature>
<feature type="domain" description="Csm6 CARF" evidence="2">
    <location>
        <begin position="67"/>
        <end position="170"/>
    </location>
</feature>
<dbReference type="InterPro" id="IPR053941">
    <property type="entry name" value="Csm6_HEPN"/>
</dbReference>
<dbReference type="Gene3D" id="3.40.50.10770">
    <property type="entry name" value="Hypothetical protein VC1899 like domain (Restriction endonuclease-like)"/>
    <property type="match status" value="1"/>
</dbReference>
<evidence type="ECO:0000259" key="2">
    <source>
        <dbReference type="Pfam" id="PF22208"/>
    </source>
</evidence>
<dbReference type="EMBL" id="DVHN01000022">
    <property type="protein sequence ID" value="HIR87728.1"/>
    <property type="molecule type" value="Genomic_DNA"/>
</dbReference>
<proteinExistence type="predicted"/>
<dbReference type="Proteomes" id="UP000824201">
    <property type="component" value="Unassembled WGS sequence"/>
</dbReference>
<evidence type="ECO:0000259" key="1">
    <source>
        <dbReference type="Pfam" id="PF09659"/>
    </source>
</evidence>
<reference evidence="3" key="2">
    <citation type="journal article" date="2021" name="PeerJ">
        <title>Extensive microbial diversity within the chicken gut microbiome revealed by metagenomics and culture.</title>
        <authorList>
            <person name="Gilroy R."/>
            <person name="Ravi A."/>
            <person name="Getino M."/>
            <person name="Pursley I."/>
            <person name="Horton D.L."/>
            <person name="Alikhan N.F."/>
            <person name="Baker D."/>
            <person name="Gharbi K."/>
            <person name="Hall N."/>
            <person name="Watson M."/>
            <person name="Adriaenssens E.M."/>
            <person name="Foster-Nyarko E."/>
            <person name="Jarju S."/>
            <person name="Secka A."/>
            <person name="Antonio M."/>
            <person name="Oren A."/>
            <person name="Chaudhuri R.R."/>
            <person name="La Ragione R."/>
            <person name="Hildebrand F."/>
            <person name="Pallen M.J."/>
        </authorList>
    </citation>
    <scope>NUCLEOTIDE SEQUENCE</scope>
    <source>
        <strain evidence="3">ChiW13-3771</strain>
    </source>
</reference>
<dbReference type="Pfam" id="PF09659">
    <property type="entry name" value="Cas_Csm6_HEPN"/>
    <property type="match status" value="1"/>
</dbReference>
<dbReference type="InterPro" id="IPR053955">
    <property type="entry name" value="Csm6_CARF"/>
</dbReference>
<accession>A0A9D1ED34</accession>
<organism evidence="3 4">
    <name type="scientific">Candidatus Fimimorpha faecalis</name>
    <dbReference type="NCBI Taxonomy" id="2840824"/>
    <lineage>
        <taxon>Bacteria</taxon>
        <taxon>Bacillati</taxon>
        <taxon>Bacillota</taxon>
        <taxon>Clostridia</taxon>
        <taxon>Eubacteriales</taxon>
        <taxon>Candidatus Fimimorpha</taxon>
    </lineage>
</organism>
<sequence length="450" mass="52751">MENTILIATIGFSDPIRGEKDGPLLHIVRHYRPEKVYLICSDKIFNLEKKWHSNERAIHMLDSECNVTVMDMETDDLSSYDTISKRILRICEGIKQENLNKKILLNISSGTQQMNTILCLLSMVDKETYLPIQVSSKDNQNTKTFNPEEDSLEEWFEVNMDNEPDAENRCVQPKMLNFKKPVTQFQIESLIQNYDYSAAYTLYEMNRDLFIDDTGILLLHAKKRLNLEYKEASKLSQQLGLKNELYPVKRGDISELIEFYLSMDIKQKRGELSDMTLRLEIITEYIAKYMLENIMKIRLEDITTQKKKKNSILYNTSREKAEKKMKGITTYLNGKFRAEFDWGKPISARTMVYILEYFIQKTEFQKYKTYIEELGKFLDIVEQVRNPAAHTIMAVTDEKICSAYGKNSDILMKKIEKVLRFIFGNEAPEEAYHIYDHINERVVKLLQKEG</sequence>
<dbReference type="NCBIfam" id="TIGR02672">
    <property type="entry name" value="cas_csm6"/>
    <property type="match status" value="1"/>
</dbReference>
<reference evidence="3" key="1">
    <citation type="submission" date="2020-10" db="EMBL/GenBank/DDBJ databases">
        <authorList>
            <person name="Gilroy R."/>
        </authorList>
    </citation>
    <scope>NUCLEOTIDE SEQUENCE</scope>
    <source>
        <strain evidence="3">ChiW13-3771</strain>
    </source>
</reference>
<protein>
    <recommendedName>
        <fullName evidence="5">CRISPR-associated protein Csm6</fullName>
    </recommendedName>
</protein>
<dbReference type="AlphaFoldDB" id="A0A9D1ED34"/>
<name>A0A9D1ED34_9FIRM</name>